<feature type="transmembrane region" description="Helical" evidence="1">
    <location>
        <begin position="71"/>
        <end position="92"/>
    </location>
</feature>
<protein>
    <submittedName>
        <fullName evidence="2">Uncharacterized protein</fullName>
    </submittedName>
</protein>
<feature type="transmembrane region" description="Helical" evidence="1">
    <location>
        <begin position="6"/>
        <end position="25"/>
    </location>
</feature>
<feature type="transmembrane region" description="Helical" evidence="1">
    <location>
        <begin position="252"/>
        <end position="272"/>
    </location>
</feature>
<dbReference type="EMBL" id="OCNK01000003">
    <property type="protein sequence ID" value="SOE00406.1"/>
    <property type="molecule type" value="Genomic_DNA"/>
</dbReference>
<feature type="transmembrane region" description="Helical" evidence="1">
    <location>
        <begin position="112"/>
        <end position="130"/>
    </location>
</feature>
<gene>
    <name evidence="2" type="ORF">SAMN06272739_2577</name>
</gene>
<name>A0A286GYX2_9ACTN</name>
<evidence type="ECO:0000313" key="2">
    <source>
        <dbReference type="EMBL" id="SOE00406.1"/>
    </source>
</evidence>
<dbReference type="AlphaFoldDB" id="A0A286GYX2"/>
<feature type="transmembrane region" description="Helical" evidence="1">
    <location>
        <begin position="174"/>
        <end position="197"/>
    </location>
</feature>
<feature type="transmembrane region" description="Helical" evidence="1">
    <location>
        <begin position="142"/>
        <end position="162"/>
    </location>
</feature>
<organism evidence="2 3">
    <name type="scientific">Blastococcus haudaquaticus</name>
    <dbReference type="NCBI Taxonomy" id="1938745"/>
    <lineage>
        <taxon>Bacteria</taxon>
        <taxon>Bacillati</taxon>
        <taxon>Actinomycetota</taxon>
        <taxon>Actinomycetes</taxon>
        <taxon>Geodermatophilales</taxon>
        <taxon>Geodermatophilaceae</taxon>
        <taxon>Blastococcus</taxon>
    </lineage>
</organism>
<accession>A0A286GYX2</accession>
<evidence type="ECO:0000256" key="1">
    <source>
        <dbReference type="SAM" id="Phobius"/>
    </source>
</evidence>
<feature type="transmembrane region" description="Helical" evidence="1">
    <location>
        <begin position="209"/>
        <end position="232"/>
    </location>
</feature>
<keyword evidence="1" id="KW-0812">Transmembrane</keyword>
<proteinExistence type="predicted"/>
<dbReference type="RefSeq" id="WP_097184318.1">
    <property type="nucleotide sequence ID" value="NZ_OCNK01000003.1"/>
</dbReference>
<keyword evidence="3" id="KW-1185">Reference proteome</keyword>
<sequence length="303" mass="30984">MWWLWVVGVLVAWLVVASVFGVVVGRSIRLADARRPGVARDVTAADLTPELATSLARAATAPRARRRALPLPPLGIALAAIAVALETGGYLVRLTGGTGDVAQVMSMDAPFSLPRLYVAALFAAAAMAALAGASNIPGRRTWWTAVGVVAAGVAVVKTGSTVHSDAMTILEDAVGGVGAVLVSVAVAAAVVGGLWFLSRTERRDRRRVLGVLALYAVASVGLSALSVVAGQNFGGASNLTAAVTFLEESGEALAGVAFLVAVLVGVAPRLVLPAEWALRRQADAQTLDLPELVPGRSEGTARG</sequence>
<evidence type="ECO:0000313" key="3">
    <source>
        <dbReference type="Proteomes" id="UP000219482"/>
    </source>
</evidence>
<keyword evidence="1" id="KW-1133">Transmembrane helix</keyword>
<keyword evidence="1" id="KW-0472">Membrane</keyword>
<reference evidence="3" key="1">
    <citation type="submission" date="2017-09" db="EMBL/GenBank/DDBJ databases">
        <authorList>
            <person name="Varghese N."/>
            <person name="Submissions S."/>
        </authorList>
    </citation>
    <scope>NUCLEOTIDE SEQUENCE [LARGE SCALE GENOMIC DNA]</scope>
    <source>
        <strain evidence="3">DSM 44270</strain>
    </source>
</reference>
<dbReference type="OrthoDB" id="5195638at2"/>
<dbReference type="Proteomes" id="UP000219482">
    <property type="component" value="Unassembled WGS sequence"/>
</dbReference>